<proteinExistence type="predicted"/>
<dbReference type="EMBL" id="MT143007">
    <property type="protein sequence ID" value="QJA91696.1"/>
    <property type="molecule type" value="Genomic_DNA"/>
</dbReference>
<dbReference type="AlphaFoldDB" id="A0A6M3L9X0"/>
<reference evidence="1" key="1">
    <citation type="submission" date="2020-03" db="EMBL/GenBank/DDBJ databases">
        <title>The deep terrestrial virosphere.</title>
        <authorList>
            <person name="Holmfeldt K."/>
            <person name="Nilsson E."/>
            <person name="Simone D."/>
            <person name="Lopez-Fernandez M."/>
            <person name="Wu X."/>
            <person name="de Brujin I."/>
            <person name="Lundin D."/>
            <person name="Andersson A."/>
            <person name="Bertilsson S."/>
            <person name="Dopson M."/>
        </authorList>
    </citation>
    <scope>NUCLEOTIDE SEQUENCE</scope>
    <source>
        <strain evidence="1">MM415B03272</strain>
    </source>
</reference>
<protein>
    <submittedName>
        <fullName evidence="1">Uncharacterized protein</fullName>
    </submittedName>
</protein>
<accession>A0A6M3L9X0</accession>
<name>A0A6M3L9X0_9ZZZZ</name>
<gene>
    <name evidence="1" type="ORF">MM415B03272_0002</name>
</gene>
<sequence>MELSMPRDTNSQAYKAKRREIARKNRNTHYDKVFARSCIKDLPKKPCEICGNPVVEGHHDDYKKPYRVRWLCKEHHEEVDTELERKRKNE</sequence>
<evidence type="ECO:0000313" key="1">
    <source>
        <dbReference type="EMBL" id="QJA91696.1"/>
    </source>
</evidence>
<organism evidence="1">
    <name type="scientific">viral metagenome</name>
    <dbReference type="NCBI Taxonomy" id="1070528"/>
    <lineage>
        <taxon>unclassified sequences</taxon>
        <taxon>metagenomes</taxon>
        <taxon>organismal metagenomes</taxon>
    </lineage>
</organism>